<dbReference type="InterPro" id="IPR001164">
    <property type="entry name" value="ArfGAP_dom"/>
</dbReference>
<dbReference type="PANTHER" id="PTHR45686">
    <property type="entry name" value="ADP-RIBOSYLATION FACTOR GTPASE ACTIVATING PROTEIN 3, ISOFORM H-RELATED"/>
    <property type="match status" value="1"/>
</dbReference>
<dbReference type="STRING" id="133381.A0A2T9ZI95"/>
<feature type="compositionally biased region" description="Polar residues" evidence="6">
    <location>
        <begin position="200"/>
        <end position="226"/>
    </location>
</feature>
<keyword evidence="1" id="KW-0343">GTPase activation</keyword>
<name>A0A2T9ZI95_9FUNG</name>
<reference evidence="8 9" key="1">
    <citation type="journal article" date="2018" name="MBio">
        <title>Comparative Genomics Reveals the Core Gene Toolbox for the Fungus-Insect Symbiosis.</title>
        <authorList>
            <person name="Wang Y."/>
            <person name="Stata M."/>
            <person name="Wang W."/>
            <person name="Stajich J.E."/>
            <person name="White M.M."/>
            <person name="Moncalvo J.M."/>
        </authorList>
    </citation>
    <scope>NUCLEOTIDE SEQUENCE [LARGE SCALE GENOMIC DNA]</scope>
    <source>
        <strain evidence="8 9">SC-DP-2</strain>
    </source>
</reference>
<gene>
    <name evidence="8" type="ORF">BB560_001174</name>
</gene>
<evidence type="ECO:0000256" key="1">
    <source>
        <dbReference type="ARBA" id="ARBA00022468"/>
    </source>
</evidence>
<proteinExistence type="predicted"/>
<dbReference type="GO" id="GO:0005096">
    <property type="term" value="F:GTPase activator activity"/>
    <property type="evidence" value="ECO:0007669"/>
    <property type="project" value="UniProtKB-KW"/>
</dbReference>
<feature type="compositionally biased region" description="Low complexity" evidence="6">
    <location>
        <begin position="320"/>
        <end position="336"/>
    </location>
</feature>
<evidence type="ECO:0000256" key="6">
    <source>
        <dbReference type="SAM" id="MobiDB-lite"/>
    </source>
</evidence>
<dbReference type="CDD" id="cd08831">
    <property type="entry name" value="ArfGap_ArfGap2_3_like"/>
    <property type="match status" value="1"/>
</dbReference>
<dbReference type="Gene3D" id="1.10.220.150">
    <property type="entry name" value="Arf GTPase activating protein"/>
    <property type="match status" value="1"/>
</dbReference>
<feature type="domain" description="Arf-GAP" evidence="7">
    <location>
        <begin position="19"/>
        <end position="136"/>
    </location>
</feature>
<sequence>MSLVLDSPSLDGSQPVPKEQVVSTFEQLCKKTENQVCFDCGQRNPVWASVPFGIFICLSCSSAHRNLGVHISFVRSTNLDGWTQPQLLSMKLGGNARARTFWINNGASEYFRTTDISANTRNLKNKYTCRAAKMYKLELKKRVDEQLQTLQAQMSPPQAADSQESTENKTAAVSSTFSDVSSDVSSPPSATLTSTSSFTKNITSEPSQSTKPKITSQPSSTIPSKTAFSVNRPARTGILGRPAATSKSKLGGAIKINAAPIANFEKIAARADAEAIKEQISPNPIQKVASNSPQSSSLGFGQNAEMKADLLTWDNLSSATSTNSSRLNYNNNSLESTSNKTEDVDRLGMGFGAMGFGRTAASSSTQSRTNNTSSPKNSGKDNSTSTDSAQARYANAKSISSAQFFNRDESGMIAQNSANRSNLHGRRISISEWSSGILGSEVDINELGDNARELVSRIINSDQAENLRSAWKQGAESLSEYLGQFGG</sequence>
<evidence type="ECO:0000313" key="9">
    <source>
        <dbReference type="Proteomes" id="UP000245609"/>
    </source>
</evidence>
<comment type="caution">
    <text evidence="8">The sequence shown here is derived from an EMBL/GenBank/DDBJ whole genome shotgun (WGS) entry which is preliminary data.</text>
</comment>
<organism evidence="8 9">
    <name type="scientific">Smittium megazygosporum</name>
    <dbReference type="NCBI Taxonomy" id="133381"/>
    <lineage>
        <taxon>Eukaryota</taxon>
        <taxon>Fungi</taxon>
        <taxon>Fungi incertae sedis</taxon>
        <taxon>Zoopagomycota</taxon>
        <taxon>Kickxellomycotina</taxon>
        <taxon>Harpellomycetes</taxon>
        <taxon>Harpellales</taxon>
        <taxon>Legeriomycetaceae</taxon>
        <taxon>Smittium</taxon>
    </lineage>
</organism>
<protein>
    <recommendedName>
        <fullName evidence="7">Arf-GAP domain-containing protein</fullName>
    </recommendedName>
</protein>
<dbReference type="OrthoDB" id="983479at2759"/>
<feature type="compositionally biased region" description="Low complexity" evidence="6">
    <location>
        <begin position="170"/>
        <end position="199"/>
    </location>
</feature>
<feature type="compositionally biased region" description="Polar residues" evidence="6">
    <location>
        <begin position="375"/>
        <end position="389"/>
    </location>
</feature>
<dbReference type="PROSITE" id="PS50115">
    <property type="entry name" value="ARFGAP"/>
    <property type="match status" value="1"/>
</dbReference>
<evidence type="ECO:0000256" key="2">
    <source>
        <dbReference type="ARBA" id="ARBA00022723"/>
    </source>
</evidence>
<feature type="region of interest" description="Disordered" evidence="6">
    <location>
        <begin position="151"/>
        <end position="226"/>
    </location>
</feature>
<feature type="region of interest" description="Disordered" evidence="6">
    <location>
        <begin position="358"/>
        <end position="392"/>
    </location>
</feature>
<dbReference type="SUPFAM" id="SSF57863">
    <property type="entry name" value="ArfGap/RecO-like zinc finger"/>
    <property type="match status" value="1"/>
</dbReference>
<keyword evidence="3 5" id="KW-0863">Zinc-finger</keyword>
<evidence type="ECO:0000313" key="8">
    <source>
        <dbReference type="EMBL" id="PVV04326.1"/>
    </source>
</evidence>
<dbReference type="SMART" id="SM00105">
    <property type="entry name" value="ArfGap"/>
    <property type="match status" value="1"/>
</dbReference>
<feature type="compositionally biased region" description="Low complexity" evidence="6">
    <location>
        <begin position="358"/>
        <end position="374"/>
    </location>
</feature>
<dbReference type="AlphaFoldDB" id="A0A2T9ZI95"/>
<dbReference type="EMBL" id="MBFS01000137">
    <property type="protein sequence ID" value="PVV04326.1"/>
    <property type="molecule type" value="Genomic_DNA"/>
</dbReference>
<evidence type="ECO:0000259" key="7">
    <source>
        <dbReference type="PROSITE" id="PS50115"/>
    </source>
</evidence>
<evidence type="ECO:0000256" key="4">
    <source>
        <dbReference type="ARBA" id="ARBA00022833"/>
    </source>
</evidence>
<dbReference type="Pfam" id="PF01412">
    <property type="entry name" value="ArfGap"/>
    <property type="match status" value="1"/>
</dbReference>
<dbReference type="GO" id="GO:0008270">
    <property type="term" value="F:zinc ion binding"/>
    <property type="evidence" value="ECO:0007669"/>
    <property type="project" value="UniProtKB-KW"/>
</dbReference>
<dbReference type="PANTHER" id="PTHR45686:SF4">
    <property type="entry name" value="ADP-RIBOSYLATION FACTOR GTPASE ACTIVATING PROTEIN 3, ISOFORM H"/>
    <property type="match status" value="1"/>
</dbReference>
<evidence type="ECO:0000256" key="3">
    <source>
        <dbReference type="ARBA" id="ARBA00022771"/>
    </source>
</evidence>
<evidence type="ECO:0000256" key="5">
    <source>
        <dbReference type="PROSITE-ProRule" id="PRU00288"/>
    </source>
</evidence>
<dbReference type="InterPro" id="IPR038508">
    <property type="entry name" value="ArfGAP_dom_sf"/>
</dbReference>
<feature type="region of interest" description="Disordered" evidence="6">
    <location>
        <begin position="320"/>
        <end position="346"/>
    </location>
</feature>
<keyword evidence="9" id="KW-1185">Reference proteome</keyword>
<dbReference type="GO" id="GO:0048205">
    <property type="term" value="P:COPI coating of Golgi vesicle"/>
    <property type="evidence" value="ECO:0007669"/>
    <property type="project" value="TreeGrafter"/>
</dbReference>
<keyword evidence="4" id="KW-0862">Zinc</keyword>
<dbReference type="InterPro" id="IPR037278">
    <property type="entry name" value="ARFGAP/RecO"/>
</dbReference>
<feature type="compositionally biased region" description="Polar residues" evidence="6">
    <location>
        <begin position="151"/>
        <end position="169"/>
    </location>
</feature>
<accession>A0A2T9ZI95</accession>
<dbReference type="Proteomes" id="UP000245609">
    <property type="component" value="Unassembled WGS sequence"/>
</dbReference>
<dbReference type="GO" id="GO:0000139">
    <property type="term" value="C:Golgi membrane"/>
    <property type="evidence" value="ECO:0007669"/>
    <property type="project" value="GOC"/>
</dbReference>
<dbReference type="PRINTS" id="PR00405">
    <property type="entry name" value="REVINTRACTNG"/>
</dbReference>
<keyword evidence="2" id="KW-0479">Metal-binding</keyword>